<evidence type="ECO:0000256" key="1">
    <source>
        <dbReference type="ARBA" id="ARBA00017693"/>
    </source>
</evidence>
<dbReference type="NCBIfam" id="NF003967">
    <property type="entry name" value="PRK05461.1"/>
    <property type="match status" value="1"/>
</dbReference>
<feature type="non-terminal residue" evidence="3">
    <location>
        <position position="122"/>
    </location>
</feature>
<dbReference type="GO" id="GO:0070987">
    <property type="term" value="P:error-free translesion synthesis"/>
    <property type="evidence" value="ECO:0007669"/>
    <property type="project" value="TreeGrafter"/>
</dbReference>
<dbReference type="PANTHER" id="PTHR14289">
    <property type="entry name" value="F-BOX ONLY PROTEIN 3"/>
    <property type="match status" value="1"/>
</dbReference>
<dbReference type="Gene3D" id="2.60.40.1470">
    <property type="entry name" value="ApaG domain"/>
    <property type="match status" value="1"/>
</dbReference>
<dbReference type="EMBL" id="AUZX01001249">
    <property type="protein sequence ID" value="EQD79588.1"/>
    <property type="molecule type" value="Genomic_DNA"/>
</dbReference>
<dbReference type="AlphaFoldDB" id="T1CDQ4"/>
<dbReference type="PROSITE" id="PS51087">
    <property type="entry name" value="APAG"/>
    <property type="match status" value="1"/>
</dbReference>
<feature type="domain" description="ApaG" evidence="2">
    <location>
        <begin position="4"/>
        <end position="122"/>
    </location>
</feature>
<dbReference type="SUPFAM" id="SSF110069">
    <property type="entry name" value="ApaG-like"/>
    <property type="match status" value="1"/>
</dbReference>
<reference evidence="3" key="2">
    <citation type="journal article" date="2014" name="ISME J.">
        <title>Microbial stratification in low pH oxic and suboxic macroscopic growths along an acid mine drainage.</title>
        <authorList>
            <person name="Mendez-Garcia C."/>
            <person name="Mesa V."/>
            <person name="Sprenger R.R."/>
            <person name="Richter M."/>
            <person name="Diez M.S."/>
            <person name="Solano J."/>
            <person name="Bargiela R."/>
            <person name="Golyshina O.V."/>
            <person name="Manteca A."/>
            <person name="Ramos J.L."/>
            <person name="Gallego J.R."/>
            <person name="Llorente I."/>
            <person name="Martins Dos Santos V.A."/>
            <person name="Jensen O.N."/>
            <person name="Pelaez A.I."/>
            <person name="Sanchez J."/>
            <person name="Ferrer M."/>
        </authorList>
    </citation>
    <scope>NUCLEOTIDE SEQUENCE</scope>
</reference>
<evidence type="ECO:0000313" key="3">
    <source>
        <dbReference type="EMBL" id="EQD79588.1"/>
    </source>
</evidence>
<name>T1CDQ4_9ZZZZ</name>
<gene>
    <name evidence="3" type="ORF">B1A_01649</name>
</gene>
<dbReference type="InterPro" id="IPR036767">
    <property type="entry name" value="ApaG_sf"/>
</dbReference>
<dbReference type="Pfam" id="PF04379">
    <property type="entry name" value="DUF525"/>
    <property type="match status" value="1"/>
</dbReference>
<proteinExistence type="inferred from homology"/>
<protein>
    <recommendedName>
        <fullName evidence="1">Protein ApaG</fullName>
    </recommendedName>
</protein>
<sequence length="122" mass="13494">MPPMSAPPKIRIDVETSYLGEQSDPREQRYVFAYTITIRNEGGLSATLLTRHWIITDANGAVKEVRGDGVVGEQPRLEPGQGFRYSSGAILETPVGTMEGTYHMIDEQGQQFTAPIPLFRLA</sequence>
<accession>T1CDQ4</accession>
<comment type="caution">
    <text evidence="3">The sequence shown here is derived from an EMBL/GenBank/DDBJ whole genome shotgun (WGS) entry which is preliminary data.</text>
</comment>
<evidence type="ECO:0000259" key="2">
    <source>
        <dbReference type="PROSITE" id="PS51087"/>
    </source>
</evidence>
<dbReference type="PANTHER" id="PTHR14289:SF16">
    <property type="entry name" value="POLYMERASE DELTA-INTERACTING PROTEIN 2"/>
    <property type="match status" value="1"/>
</dbReference>
<organism evidence="3">
    <name type="scientific">mine drainage metagenome</name>
    <dbReference type="NCBI Taxonomy" id="410659"/>
    <lineage>
        <taxon>unclassified sequences</taxon>
        <taxon>metagenomes</taxon>
        <taxon>ecological metagenomes</taxon>
    </lineage>
</organism>
<reference evidence="3" key="1">
    <citation type="submission" date="2013-08" db="EMBL/GenBank/DDBJ databases">
        <authorList>
            <person name="Mendez C."/>
            <person name="Richter M."/>
            <person name="Ferrer M."/>
            <person name="Sanchez J."/>
        </authorList>
    </citation>
    <scope>NUCLEOTIDE SEQUENCE</scope>
</reference>
<dbReference type="HAMAP" id="MF_00791">
    <property type="entry name" value="ApaG"/>
    <property type="match status" value="1"/>
</dbReference>
<dbReference type="InterPro" id="IPR023065">
    <property type="entry name" value="Uncharacterised_ApaG"/>
</dbReference>
<dbReference type="InterPro" id="IPR007474">
    <property type="entry name" value="ApaG_domain"/>
</dbReference>